<evidence type="ECO:0000313" key="2">
    <source>
        <dbReference type="Proteomes" id="UP000676336"/>
    </source>
</evidence>
<dbReference type="Proteomes" id="UP000676336">
    <property type="component" value="Unassembled WGS sequence"/>
</dbReference>
<protein>
    <submittedName>
        <fullName evidence="1">Uncharacterized protein</fullName>
    </submittedName>
</protein>
<proteinExistence type="predicted"/>
<name>A0A8S3HAL8_9BILA</name>
<dbReference type="Pfam" id="PF16147">
    <property type="entry name" value="DUF4855"/>
    <property type="match status" value="1"/>
</dbReference>
<dbReference type="InterPro" id="IPR032329">
    <property type="entry name" value="DUF4855"/>
</dbReference>
<evidence type="ECO:0000313" key="1">
    <source>
        <dbReference type="EMBL" id="CAF5179146.1"/>
    </source>
</evidence>
<feature type="non-terminal residue" evidence="1">
    <location>
        <position position="237"/>
    </location>
</feature>
<comment type="caution">
    <text evidence="1">The sequence shown here is derived from an EMBL/GenBank/DDBJ whole genome shotgun (WGS) entry which is preliminary data.</text>
</comment>
<accession>A0A8S3HAL8</accession>
<dbReference type="AlphaFoldDB" id="A0A8S3HAL8"/>
<reference evidence="1" key="1">
    <citation type="submission" date="2021-02" db="EMBL/GenBank/DDBJ databases">
        <authorList>
            <person name="Nowell W R."/>
        </authorList>
    </citation>
    <scope>NUCLEOTIDE SEQUENCE</scope>
</reference>
<sequence>MYWVGTLFIIIAIFYYNAANRIDIGYPTVVQAGFHHNALLYIDGDHSPEKLMLWLTGSYEFIESRNVIFDTITLIAEKTLSGASTAYSTNKQDWTWLLETKLFSKYGILSNLTQALNQLDNKNKKLQIIIMIPYIDSIGQQNFSLTWDLSLQNHRQQAIQWYVDTVKGKMKQYSMLHLWGIYLMREDISLGINEQITLEISSIVHSRQLRLIWIPYASAISWNNWTQLGIDVAILQP</sequence>
<dbReference type="EMBL" id="CAJOBI010317323">
    <property type="protein sequence ID" value="CAF5179146.1"/>
    <property type="molecule type" value="Genomic_DNA"/>
</dbReference>
<organism evidence="1 2">
    <name type="scientific">Rotaria magnacalcarata</name>
    <dbReference type="NCBI Taxonomy" id="392030"/>
    <lineage>
        <taxon>Eukaryota</taxon>
        <taxon>Metazoa</taxon>
        <taxon>Spiralia</taxon>
        <taxon>Gnathifera</taxon>
        <taxon>Rotifera</taxon>
        <taxon>Eurotatoria</taxon>
        <taxon>Bdelloidea</taxon>
        <taxon>Philodinida</taxon>
        <taxon>Philodinidae</taxon>
        <taxon>Rotaria</taxon>
    </lineage>
</organism>
<gene>
    <name evidence="1" type="ORF">SMN809_LOCUS68396</name>
</gene>